<dbReference type="EMBL" id="JACXVP010000004">
    <property type="protein sequence ID" value="KAG5608087.1"/>
    <property type="molecule type" value="Genomic_DNA"/>
</dbReference>
<reference evidence="1 2" key="1">
    <citation type="submission" date="2020-09" db="EMBL/GenBank/DDBJ databases">
        <title>De no assembly of potato wild relative species, Solanum commersonii.</title>
        <authorList>
            <person name="Cho K."/>
        </authorList>
    </citation>
    <scope>NUCLEOTIDE SEQUENCE [LARGE SCALE GENOMIC DNA]</scope>
    <source>
        <strain evidence="1">LZ3.2</strain>
        <tissue evidence="1">Leaf</tissue>
    </source>
</reference>
<dbReference type="InterPro" id="IPR016068">
    <property type="entry name" value="Translin_N"/>
</dbReference>
<sequence>MLLYASKLSFIVMAPKPQRIRRLVGTTWQSAMKKARTMSTETDTESSMKDGFSKYADYLNNLNDKRERVVKASRDITMNSKKVIFQVHRYQICRCP</sequence>
<dbReference type="Pfam" id="PF01997">
    <property type="entry name" value="Translin"/>
    <property type="match status" value="1"/>
</dbReference>
<accession>A0A9J5Z854</accession>
<name>A0A9J5Z854_SOLCO</name>
<dbReference type="AlphaFoldDB" id="A0A9J5Z854"/>
<dbReference type="OrthoDB" id="31005at2759"/>
<organism evidence="1 2">
    <name type="scientific">Solanum commersonii</name>
    <name type="common">Commerson's wild potato</name>
    <name type="synonym">Commerson's nightshade</name>
    <dbReference type="NCBI Taxonomy" id="4109"/>
    <lineage>
        <taxon>Eukaryota</taxon>
        <taxon>Viridiplantae</taxon>
        <taxon>Streptophyta</taxon>
        <taxon>Embryophyta</taxon>
        <taxon>Tracheophyta</taxon>
        <taxon>Spermatophyta</taxon>
        <taxon>Magnoliopsida</taxon>
        <taxon>eudicotyledons</taxon>
        <taxon>Gunneridae</taxon>
        <taxon>Pentapetalae</taxon>
        <taxon>asterids</taxon>
        <taxon>lamiids</taxon>
        <taxon>Solanales</taxon>
        <taxon>Solanaceae</taxon>
        <taxon>Solanoideae</taxon>
        <taxon>Solaneae</taxon>
        <taxon>Solanum</taxon>
    </lineage>
</organism>
<gene>
    <name evidence="1" type="ORF">H5410_019368</name>
</gene>
<comment type="caution">
    <text evidence="1">The sequence shown here is derived from an EMBL/GenBank/DDBJ whole genome shotgun (WGS) entry which is preliminary data.</text>
</comment>
<evidence type="ECO:0000313" key="2">
    <source>
        <dbReference type="Proteomes" id="UP000824120"/>
    </source>
</evidence>
<dbReference type="Gene3D" id="1.20.58.190">
    <property type="entry name" value="Translin, domain 1"/>
    <property type="match status" value="1"/>
</dbReference>
<keyword evidence="2" id="KW-1185">Reference proteome</keyword>
<dbReference type="SUPFAM" id="SSF74784">
    <property type="entry name" value="Translin"/>
    <property type="match status" value="1"/>
</dbReference>
<dbReference type="GO" id="GO:0043565">
    <property type="term" value="F:sequence-specific DNA binding"/>
    <property type="evidence" value="ECO:0007669"/>
    <property type="project" value="InterPro"/>
</dbReference>
<protein>
    <submittedName>
        <fullName evidence="1">Uncharacterized protein</fullName>
    </submittedName>
</protein>
<dbReference type="InterPro" id="IPR036081">
    <property type="entry name" value="Translin_sf"/>
</dbReference>
<dbReference type="Proteomes" id="UP000824120">
    <property type="component" value="Chromosome 4"/>
</dbReference>
<dbReference type="PANTHER" id="PTHR10741">
    <property type="entry name" value="TRANSLIN AND TRANSLIN ASSOCIATED PROTEIN X"/>
    <property type="match status" value="1"/>
</dbReference>
<dbReference type="InterPro" id="IPR002848">
    <property type="entry name" value="Translin_fam"/>
</dbReference>
<evidence type="ECO:0000313" key="1">
    <source>
        <dbReference type="EMBL" id="KAG5608087.1"/>
    </source>
</evidence>
<proteinExistence type="predicted"/>